<proteinExistence type="predicted"/>
<feature type="region of interest" description="Disordered" evidence="1">
    <location>
        <begin position="1"/>
        <end position="22"/>
    </location>
</feature>
<organism evidence="2 3">
    <name type="scientific">Paenibacillus alvei</name>
    <name type="common">Bacillus alvei</name>
    <dbReference type="NCBI Taxonomy" id="44250"/>
    <lineage>
        <taxon>Bacteria</taxon>
        <taxon>Bacillati</taxon>
        <taxon>Bacillota</taxon>
        <taxon>Bacilli</taxon>
        <taxon>Bacillales</taxon>
        <taxon>Paenibacillaceae</taxon>
        <taxon>Paenibacillus</taxon>
    </lineage>
</organism>
<evidence type="ECO:0000256" key="1">
    <source>
        <dbReference type="SAM" id="MobiDB-lite"/>
    </source>
</evidence>
<keyword evidence="3" id="KW-1185">Reference proteome</keyword>
<evidence type="ECO:0000313" key="2">
    <source>
        <dbReference type="EMBL" id="MCY9765011.1"/>
    </source>
</evidence>
<dbReference type="EMBL" id="JAMDNP010000147">
    <property type="protein sequence ID" value="MCY9765011.1"/>
    <property type="molecule type" value="Genomic_DNA"/>
</dbReference>
<reference evidence="2 3" key="1">
    <citation type="submission" date="2022-05" db="EMBL/GenBank/DDBJ databases">
        <title>Genome Sequencing of Bee-Associated Microbes.</title>
        <authorList>
            <person name="Dunlap C."/>
        </authorList>
    </citation>
    <scope>NUCLEOTIDE SEQUENCE [LARGE SCALE GENOMIC DNA]</scope>
    <source>
        <strain evidence="2 3">NRRL B-04010</strain>
    </source>
</reference>
<accession>A0ABT4H7Q1</accession>
<evidence type="ECO:0000313" key="3">
    <source>
        <dbReference type="Proteomes" id="UP001527181"/>
    </source>
</evidence>
<protein>
    <submittedName>
        <fullName evidence="2">Uncharacterized protein</fullName>
    </submittedName>
</protein>
<dbReference type="Proteomes" id="UP001527181">
    <property type="component" value="Unassembled WGS sequence"/>
</dbReference>
<name>A0ABT4H7Q1_PAEAL</name>
<comment type="caution">
    <text evidence="2">The sequence shown here is derived from an EMBL/GenBank/DDBJ whole genome shotgun (WGS) entry which is preliminary data.</text>
</comment>
<dbReference type="RefSeq" id="WP_268594867.1">
    <property type="nucleotide sequence ID" value="NZ_JAMDNA010000013.1"/>
</dbReference>
<sequence>MRYEREQAQKRRVYHPNDPDFIAPEEDEEDAEYVTQECPTCGGSGFSGHGTSYGDVCDECAGTSEIVVDIQRIQEEGKQS</sequence>
<gene>
    <name evidence="2" type="ORF">M5X12_31430</name>
</gene>